<gene>
    <name evidence="1" type="ORF">DF947_17355</name>
</gene>
<dbReference type="OrthoDB" id="771722at2"/>
<reference evidence="2" key="1">
    <citation type="submission" date="2018-05" db="EMBL/GenBank/DDBJ databases">
        <title>Pedobacter paludis sp. nov., isolated from wetland soil.</title>
        <authorList>
            <person name="Zhang Y."/>
        </authorList>
    </citation>
    <scope>NUCLEOTIDE SEQUENCE [LARGE SCALE GENOMIC DNA]</scope>
    <source>
        <strain evidence="2">R-8</strain>
    </source>
</reference>
<accession>A0A317EW57</accession>
<dbReference type="Proteomes" id="UP000245391">
    <property type="component" value="Unassembled WGS sequence"/>
</dbReference>
<comment type="caution">
    <text evidence="1">The sequence shown here is derived from an EMBL/GenBank/DDBJ whole genome shotgun (WGS) entry which is preliminary data.</text>
</comment>
<name>A0A317EW57_9SPHI</name>
<evidence type="ECO:0000313" key="2">
    <source>
        <dbReference type="Proteomes" id="UP000245391"/>
    </source>
</evidence>
<evidence type="ECO:0000313" key="1">
    <source>
        <dbReference type="EMBL" id="PWS30692.1"/>
    </source>
</evidence>
<proteinExistence type="predicted"/>
<protein>
    <submittedName>
        <fullName evidence="1">Uncharacterized protein</fullName>
    </submittedName>
</protein>
<sequence length="149" mass="17272">MQKSLILYDKENQSDKIQVLKDWGLDYHFEFKGYGIKPLAGGPILTDYDLYIILIGESTRYLDYEFYADVEHIIATSKPILCLNLNGFVALEEDICPRLLYDAGAIHMPFTRDDLLFSLQSIQPDSRLVNPHGSYHFKRFQSPYDKNND</sequence>
<dbReference type="EMBL" id="QGNY01000006">
    <property type="protein sequence ID" value="PWS30692.1"/>
    <property type="molecule type" value="Genomic_DNA"/>
</dbReference>
<organism evidence="1 2">
    <name type="scientific">Pedobacter paludis</name>
    <dbReference type="NCBI Taxonomy" id="2203212"/>
    <lineage>
        <taxon>Bacteria</taxon>
        <taxon>Pseudomonadati</taxon>
        <taxon>Bacteroidota</taxon>
        <taxon>Sphingobacteriia</taxon>
        <taxon>Sphingobacteriales</taxon>
        <taxon>Sphingobacteriaceae</taxon>
        <taxon>Pedobacter</taxon>
    </lineage>
</organism>
<dbReference type="AlphaFoldDB" id="A0A317EW57"/>
<keyword evidence="2" id="KW-1185">Reference proteome</keyword>
<dbReference type="RefSeq" id="WP_109931309.1">
    <property type="nucleotide sequence ID" value="NZ_QGNY01000006.1"/>
</dbReference>